<comment type="caution">
    <text evidence="1">The sequence shown here is derived from an EMBL/GenBank/DDBJ whole genome shotgun (WGS) entry which is preliminary data.</text>
</comment>
<evidence type="ECO:0000313" key="2">
    <source>
        <dbReference type="EMBL" id="HAF5258361.1"/>
    </source>
</evidence>
<proteinExistence type="predicted"/>
<name>A0A746EK17_SALER</name>
<sequence length="131" mass="14830">MNSINYQVLREAAQNYQSMLAWYEAIPDGPNAEVDCDEALAAFKRQIRHREVDIIADLLDELEAAKKRIAELEEKETLRPVGVMSKGAFWRPENSESRFIALWPGPGICLLRKRPDDGVIVYARADAGIKD</sequence>
<protein>
    <submittedName>
        <fullName evidence="1">Ead/Ea22-like family protein</fullName>
    </submittedName>
</protein>
<organism evidence="1">
    <name type="scientific">Salmonella enterica</name>
    <name type="common">Salmonella choleraesuis</name>
    <dbReference type="NCBI Taxonomy" id="28901"/>
    <lineage>
        <taxon>Bacteria</taxon>
        <taxon>Pseudomonadati</taxon>
        <taxon>Pseudomonadota</taxon>
        <taxon>Gammaproteobacteria</taxon>
        <taxon>Enterobacterales</taxon>
        <taxon>Enterobacteriaceae</taxon>
        <taxon>Salmonella</taxon>
    </lineage>
</organism>
<gene>
    <name evidence="2" type="ORF">G8C28_000913</name>
    <name evidence="1" type="ORF">G8C30_000245</name>
</gene>
<dbReference type="InterPro" id="IPR025153">
    <property type="entry name" value="Ead_Ea22"/>
</dbReference>
<evidence type="ECO:0000313" key="1">
    <source>
        <dbReference type="EMBL" id="HAF3780525.1"/>
    </source>
</evidence>
<reference evidence="1" key="2">
    <citation type="submission" date="2020-02" db="EMBL/GenBank/DDBJ databases">
        <authorList>
            <consortium name="NCBI Pathogen Detection Project"/>
        </authorList>
    </citation>
    <scope>NUCLEOTIDE SEQUENCE</scope>
    <source>
        <strain evidence="1">MA.BD-OM-2007-08-002990</strain>
        <strain evidence="2">MA.BD-PM-2007-01-000703</strain>
    </source>
</reference>
<dbReference type="EMBL" id="DAAVKQ010000002">
    <property type="protein sequence ID" value="HAF5258361.1"/>
    <property type="molecule type" value="Genomic_DNA"/>
</dbReference>
<dbReference type="EMBL" id="DAAUZY010000001">
    <property type="protein sequence ID" value="HAF3780525.1"/>
    <property type="molecule type" value="Genomic_DNA"/>
</dbReference>
<reference evidence="1" key="1">
    <citation type="journal article" date="2018" name="Genome Biol.">
        <title>SKESA: strategic k-mer extension for scrupulous assemblies.</title>
        <authorList>
            <person name="Souvorov A."/>
            <person name="Agarwala R."/>
            <person name="Lipman D.J."/>
        </authorList>
    </citation>
    <scope>NUCLEOTIDE SEQUENCE</scope>
    <source>
        <strain evidence="1">MA.BD-OM-2007-08-002990</strain>
        <strain evidence="2">MA.BD-PM-2007-01-000703</strain>
    </source>
</reference>
<accession>A0A746EK17</accession>
<dbReference type="Pfam" id="PF13935">
    <property type="entry name" value="Ead_Ea22"/>
    <property type="match status" value="1"/>
</dbReference>
<dbReference type="AlphaFoldDB" id="A0A746EK17"/>